<reference evidence="4" key="2">
    <citation type="submission" date="2011-02" db="EMBL/GenBank/DDBJ databases">
        <title>The complete genome of Pedobacter saltans DSM 12145.</title>
        <authorList>
            <consortium name="US DOE Joint Genome Institute (JGI-PGF)"/>
            <person name="Lucas S."/>
            <person name="Copeland A."/>
            <person name="Lapidus A."/>
            <person name="Bruce D."/>
            <person name="Goodwin L."/>
            <person name="Pitluck S."/>
            <person name="Kyrpides N."/>
            <person name="Mavromatis K."/>
            <person name="Pagani I."/>
            <person name="Ivanova N."/>
            <person name="Ovchinnikova G."/>
            <person name="Lu M."/>
            <person name="Detter J.C."/>
            <person name="Han C."/>
            <person name="Land M."/>
            <person name="Hauser L."/>
            <person name="Markowitz V."/>
            <person name="Cheng J.-F."/>
            <person name="Hugenholtz P."/>
            <person name="Woyke T."/>
            <person name="Wu D."/>
            <person name="Tindall B."/>
            <person name="Pomrenke H.G."/>
            <person name="Brambilla E."/>
            <person name="Klenk H.-P."/>
            <person name="Eisen J.A."/>
        </authorList>
    </citation>
    <scope>NUCLEOTIDE SEQUENCE [LARGE SCALE GENOMIC DNA]</scope>
    <source>
        <strain evidence="4">ATCC 51119 / DSM 12145 / JCM 21818 / LMG 10337 / NBRC 100064 / NCIMB 13643</strain>
    </source>
</reference>
<dbReference type="KEGG" id="psn:Pedsa_2369"/>
<dbReference type="SMART" id="SM00448">
    <property type="entry name" value="REC"/>
    <property type="match status" value="1"/>
</dbReference>
<gene>
    <name evidence="3" type="ordered locus">Pedsa_2369</name>
</gene>
<dbReference type="Pfam" id="PF00072">
    <property type="entry name" value="Response_reg"/>
    <property type="match status" value="1"/>
</dbReference>
<sequence length="135" mass="15366">MSNETLKILIIDDDEINNFIATKLIDRIEPPAVVSTCLNGKEGMDFLESNIGNTEKLPDIILLDINMPVMNGWQFLDAFDKIKDRMGKDIHINMLSSSVYNDDITKSQTYSTVRKFISKPLTTDKIKEIYSNLGY</sequence>
<evidence type="ECO:0000256" key="1">
    <source>
        <dbReference type="PROSITE-ProRule" id="PRU00169"/>
    </source>
</evidence>
<dbReference type="EMBL" id="CP002545">
    <property type="protein sequence ID" value="ADY52917.1"/>
    <property type="molecule type" value="Genomic_DNA"/>
</dbReference>
<keyword evidence="1" id="KW-0597">Phosphoprotein</keyword>
<dbReference type="InterPro" id="IPR001789">
    <property type="entry name" value="Sig_transdc_resp-reg_receiver"/>
</dbReference>
<dbReference type="PANTHER" id="PTHR44520">
    <property type="entry name" value="RESPONSE REGULATOR RCP1-RELATED"/>
    <property type="match status" value="1"/>
</dbReference>
<dbReference type="STRING" id="762903.Pedsa_2369"/>
<feature type="modified residue" description="4-aspartylphosphate" evidence="1">
    <location>
        <position position="64"/>
    </location>
</feature>
<reference evidence="3 4" key="1">
    <citation type="journal article" date="2011" name="Stand. Genomic Sci.">
        <title>Complete genome sequence of the gliding, heparinolytic Pedobacter saltans type strain (113).</title>
        <authorList>
            <person name="Liolios K."/>
            <person name="Sikorski J."/>
            <person name="Lu M."/>
            <person name="Nolan M."/>
            <person name="Lapidus A."/>
            <person name="Lucas S."/>
            <person name="Hammon N."/>
            <person name="Deshpande S."/>
            <person name="Cheng J.F."/>
            <person name="Tapia R."/>
            <person name="Han C."/>
            <person name="Goodwin L."/>
            <person name="Pitluck S."/>
            <person name="Huntemann M."/>
            <person name="Ivanova N."/>
            <person name="Pagani I."/>
            <person name="Mavromatis K."/>
            <person name="Ovchinikova G."/>
            <person name="Pati A."/>
            <person name="Chen A."/>
            <person name="Palaniappan K."/>
            <person name="Land M."/>
            <person name="Hauser L."/>
            <person name="Brambilla E.M."/>
            <person name="Kotsyurbenko O."/>
            <person name="Rohde M."/>
            <person name="Tindall B.J."/>
            <person name="Abt B."/>
            <person name="Goker M."/>
            <person name="Detter J.C."/>
            <person name="Woyke T."/>
            <person name="Bristow J."/>
            <person name="Eisen J.A."/>
            <person name="Markowitz V."/>
            <person name="Hugenholtz P."/>
            <person name="Klenk H.P."/>
            <person name="Kyrpides N.C."/>
        </authorList>
    </citation>
    <scope>NUCLEOTIDE SEQUENCE [LARGE SCALE GENOMIC DNA]</scope>
    <source>
        <strain evidence="4">ATCC 51119 / DSM 12145 / JCM 21818 / LMG 10337 / NBRC 100064 / NCIMB 13643</strain>
    </source>
</reference>
<evidence type="ECO:0000313" key="3">
    <source>
        <dbReference type="EMBL" id="ADY52917.1"/>
    </source>
</evidence>
<dbReference type="InterPro" id="IPR052893">
    <property type="entry name" value="TCS_response_regulator"/>
</dbReference>
<dbReference type="SUPFAM" id="SSF52172">
    <property type="entry name" value="CheY-like"/>
    <property type="match status" value="1"/>
</dbReference>
<dbReference type="OrthoDB" id="1121174at2"/>
<dbReference type="RefSeq" id="WP_013633403.1">
    <property type="nucleotide sequence ID" value="NC_015177.1"/>
</dbReference>
<dbReference type="PROSITE" id="PS50110">
    <property type="entry name" value="RESPONSE_REGULATORY"/>
    <property type="match status" value="1"/>
</dbReference>
<protein>
    <submittedName>
        <fullName evidence="3">Response regulator receiver protein</fullName>
    </submittedName>
</protein>
<dbReference type="HOGENOM" id="CLU_000445_69_17_10"/>
<organism evidence="3 4">
    <name type="scientific">Pseudopedobacter saltans (strain ATCC 51119 / DSM 12145 / JCM 21818 / CCUG 39354 / LMG 10337 / NBRC 100064 / NCIMB 13643)</name>
    <name type="common">Pedobacter saltans</name>
    <dbReference type="NCBI Taxonomy" id="762903"/>
    <lineage>
        <taxon>Bacteria</taxon>
        <taxon>Pseudomonadati</taxon>
        <taxon>Bacteroidota</taxon>
        <taxon>Sphingobacteriia</taxon>
        <taxon>Sphingobacteriales</taxon>
        <taxon>Sphingobacteriaceae</taxon>
        <taxon>Pseudopedobacter</taxon>
    </lineage>
</organism>
<name>F0SDZ1_PSESL</name>
<dbReference type="PANTHER" id="PTHR44520:SF2">
    <property type="entry name" value="RESPONSE REGULATOR RCP1"/>
    <property type="match status" value="1"/>
</dbReference>
<accession>F0SDZ1</accession>
<dbReference type="Proteomes" id="UP000000310">
    <property type="component" value="Chromosome"/>
</dbReference>
<evidence type="ECO:0000259" key="2">
    <source>
        <dbReference type="PROSITE" id="PS50110"/>
    </source>
</evidence>
<dbReference type="eggNOG" id="COG0745">
    <property type="taxonomic scope" value="Bacteria"/>
</dbReference>
<keyword evidence="4" id="KW-1185">Reference proteome</keyword>
<feature type="domain" description="Response regulatory" evidence="2">
    <location>
        <begin position="7"/>
        <end position="134"/>
    </location>
</feature>
<proteinExistence type="predicted"/>
<dbReference type="AlphaFoldDB" id="F0SDZ1"/>
<dbReference type="Gene3D" id="3.40.50.2300">
    <property type="match status" value="1"/>
</dbReference>
<dbReference type="GO" id="GO:0000160">
    <property type="term" value="P:phosphorelay signal transduction system"/>
    <property type="evidence" value="ECO:0007669"/>
    <property type="project" value="InterPro"/>
</dbReference>
<dbReference type="InterPro" id="IPR011006">
    <property type="entry name" value="CheY-like_superfamily"/>
</dbReference>
<evidence type="ECO:0000313" key="4">
    <source>
        <dbReference type="Proteomes" id="UP000000310"/>
    </source>
</evidence>